<dbReference type="CDD" id="cd03801">
    <property type="entry name" value="GT4_PimA-like"/>
    <property type="match status" value="1"/>
</dbReference>
<dbReference type="AlphaFoldDB" id="B9XKN3"/>
<feature type="domain" description="Glycosyltransferase subfamily 4-like N-terminal" evidence="2">
    <location>
        <begin position="41"/>
        <end position="187"/>
    </location>
</feature>
<gene>
    <name evidence="3" type="ORF">Cflav_PD2433</name>
</gene>
<keyword evidence="3" id="KW-0808">Transferase</keyword>
<name>B9XKN3_PEDPL</name>
<organism evidence="3 4">
    <name type="scientific">Pedosphaera parvula (strain Ellin514)</name>
    <dbReference type="NCBI Taxonomy" id="320771"/>
    <lineage>
        <taxon>Bacteria</taxon>
        <taxon>Pseudomonadati</taxon>
        <taxon>Verrucomicrobiota</taxon>
        <taxon>Pedosphaerae</taxon>
        <taxon>Pedosphaerales</taxon>
        <taxon>Pedosphaeraceae</taxon>
        <taxon>Pedosphaera</taxon>
    </lineage>
</organism>
<dbReference type="Proteomes" id="UP000003688">
    <property type="component" value="Unassembled WGS sequence"/>
</dbReference>
<dbReference type="STRING" id="320771.Cflav_PD2433"/>
<accession>B9XKN3</accession>
<dbReference type="SUPFAM" id="SSF53756">
    <property type="entry name" value="UDP-Glycosyltransferase/glycogen phosphorylase"/>
    <property type="match status" value="1"/>
</dbReference>
<dbReference type="Pfam" id="PF13439">
    <property type="entry name" value="Glyco_transf_4"/>
    <property type="match status" value="1"/>
</dbReference>
<sequence>MKIAVITTDNRQHYGTYNVPVPGFGTAPEALLQGFAAMPELEVHVVSCVQKPVKSPEKLAENIFFHSLYVPKLGWMRTSYQGCVRAVRRRLKVIRPDIVHGQGTERECAVSAVFSKFPNVLTIHGNMRLIAQVNVAKPLSFYWLAAQLENIALQKTKGVVCITHYTEEAVKGLAPKTWLVPNAVDASFFDVETAPDETRTVLCVGNISYRKNQNPFIKALDSWAAKNKIKLLFLGQANKEEPYVQEFFEIIATRSWCEYGGFADREKLKTHLKSASLLALPSLEDNCPMVVLEAMAAGVPVLAAKVGGLPDLIEEGGNGLFMDPTDVSSMEQGVAKMLTDAGLAKSLAVNAKRIAREKYHPSIIARRHVEIYREVLGK</sequence>
<evidence type="ECO:0000313" key="3">
    <source>
        <dbReference type="EMBL" id="EEF59526.1"/>
    </source>
</evidence>
<protein>
    <submittedName>
        <fullName evidence="3">Glycosyl transferase group 1</fullName>
    </submittedName>
</protein>
<evidence type="ECO:0000259" key="1">
    <source>
        <dbReference type="Pfam" id="PF00534"/>
    </source>
</evidence>
<reference evidence="3 4" key="1">
    <citation type="journal article" date="2011" name="J. Bacteriol.">
        <title>Genome sequence of 'Pedosphaera parvula' Ellin514, an aerobic Verrucomicrobial isolate from pasture soil.</title>
        <authorList>
            <person name="Kant R."/>
            <person name="van Passel M.W."/>
            <person name="Sangwan P."/>
            <person name="Palva A."/>
            <person name="Lucas S."/>
            <person name="Copeland A."/>
            <person name="Lapidus A."/>
            <person name="Glavina Del Rio T."/>
            <person name="Dalin E."/>
            <person name="Tice H."/>
            <person name="Bruce D."/>
            <person name="Goodwin L."/>
            <person name="Pitluck S."/>
            <person name="Chertkov O."/>
            <person name="Larimer F.W."/>
            <person name="Land M.L."/>
            <person name="Hauser L."/>
            <person name="Brettin T.S."/>
            <person name="Detter J.C."/>
            <person name="Han S."/>
            <person name="de Vos W.M."/>
            <person name="Janssen P.H."/>
            <person name="Smidt H."/>
        </authorList>
    </citation>
    <scope>NUCLEOTIDE SEQUENCE [LARGE SCALE GENOMIC DNA]</scope>
    <source>
        <strain evidence="3 4">Ellin514</strain>
    </source>
</reference>
<feature type="domain" description="Glycosyl transferase family 1" evidence="1">
    <location>
        <begin position="189"/>
        <end position="353"/>
    </location>
</feature>
<evidence type="ECO:0000313" key="4">
    <source>
        <dbReference type="Proteomes" id="UP000003688"/>
    </source>
</evidence>
<dbReference type="Pfam" id="PF00534">
    <property type="entry name" value="Glycos_transf_1"/>
    <property type="match status" value="1"/>
</dbReference>
<keyword evidence="4" id="KW-1185">Reference proteome</keyword>
<dbReference type="OrthoDB" id="179766at2"/>
<dbReference type="InterPro" id="IPR028098">
    <property type="entry name" value="Glyco_trans_4-like_N"/>
</dbReference>
<dbReference type="Gene3D" id="3.40.50.2000">
    <property type="entry name" value="Glycogen Phosphorylase B"/>
    <property type="match status" value="2"/>
</dbReference>
<proteinExistence type="predicted"/>
<dbReference type="PANTHER" id="PTHR45947:SF3">
    <property type="entry name" value="SULFOQUINOVOSYL TRANSFERASE SQD2"/>
    <property type="match status" value="1"/>
</dbReference>
<dbReference type="InterPro" id="IPR050194">
    <property type="entry name" value="Glycosyltransferase_grp1"/>
</dbReference>
<evidence type="ECO:0000259" key="2">
    <source>
        <dbReference type="Pfam" id="PF13439"/>
    </source>
</evidence>
<dbReference type="PANTHER" id="PTHR45947">
    <property type="entry name" value="SULFOQUINOVOSYL TRANSFERASE SQD2"/>
    <property type="match status" value="1"/>
</dbReference>
<dbReference type="GO" id="GO:0016757">
    <property type="term" value="F:glycosyltransferase activity"/>
    <property type="evidence" value="ECO:0007669"/>
    <property type="project" value="InterPro"/>
</dbReference>
<dbReference type="EMBL" id="ABOX02000026">
    <property type="protein sequence ID" value="EEF59526.1"/>
    <property type="molecule type" value="Genomic_DNA"/>
</dbReference>
<comment type="caution">
    <text evidence="3">The sequence shown here is derived from an EMBL/GenBank/DDBJ whole genome shotgun (WGS) entry which is preliminary data.</text>
</comment>
<dbReference type="InterPro" id="IPR001296">
    <property type="entry name" value="Glyco_trans_1"/>
</dbReference>
<dbReference type="RefSeq" id="WP_007416369.1">
    <property type="nucleotide sequence ID" value="NZ_ABOX02000026.1"/>
</dbReference>